<dbReference type="EMBL" id="CAJVQB010010199">
    <property type="protein sequence ID" value="CAG8737609.1"/>
    <property type="molecule type" value="Genomic_DNA"/>
</dbReference>
<keyword evidence="2" id="KW-1185">Reference proteome</keyword>
<organism evidence="1 2">
    <name type="scientific">Gigaspora margarita</name>
    <dbReference type="NCBI Taxonomy" id="4874"/>
    <lineage>
        <taxon>Eukaryota</taxon>
        <taxon>Fungi</taxon>
        <taxon>Fungi incertae sedis</taxon>
        <taxon>Mucoromycota</taxon>
        <taxon>Glomeromycotina</taxon>
        <taxon>Glomeromycetes</taxon>
        <taxon>Diversisporales</taxon>
        <taxon>Gigasporaceae</taxon>
        <taxon>Gigaspora</taxon>
    </lineage>
</organism>
<name>A0ABN7V8U6_GIGMA</name>
<feature type="non-terminal residue" evidence="1">
    <location>
        <position position="1"/>
    </location>
</feature>
<reference evidence="1 2" key="1">
    <citation type="submission" date="2021-06" db="EMBL/GenBank/DDBJ databases">
        <authorList>
            <person name="Kallberg Y."/>
            <person name="Tangrot J."/>
            <person name="Rosling A."/>
        </authorList>
    </citation>
    <scope>NUCLEOTIDE SEQUENCE [LARGE SCALE GENOMIC DNA]</scope>
    <source>
        <strain evidence="1 2">120-4 pot B 10/14</strain>
    </source>
</reference>
<proteinExistence type="predicted"/>
<sequence length="56" mass="6765">MSPANFDIVAQKSETESEFVYVEERVRKKLPRKNGKGFEDRIRIIFMNMNIELRRF</sequence>
<accession>A0ABN7V8U6</accession>
<protein>
    <submittedName>
        <fullName evidence="1">462_t:CDS:1</fullName>
    </submittedName>
</protein>
<dbReference type="Proteomes" id="UP000789901">
    <property type="component" value="Unassembled WGS sequence"/>
</dbReference>
<evidence type="ECO:0000313" key="2">
    <source>
        <dbReference type="Proteomes" id="UP000789901"/>
    </source>
</evidence>
<gene>
    <name evidence="1" type="ORF">GMARGA_LOCUS15035</name>
</gene>
<comment type="caution">
    <text evidence="1">The sequence shown here is derived from an EMBL/GenBank/DDBJ whole genome shotgun (WGS) entry which is preliminary data.</text>
</comment>
<feature type="non-terminal residue" evidence="1">
    <location>
        <position position="56"/>
    </location>
</feature>
<evidence type="ECO:0000313" key="1">
    <source>
        <dbReference type="EMBL" id="CAG8737609.1"/>
    </source>
</evidence>